<evidence type="ECO:0000313" key="1">
    <source>
        <dbReference type="EMBL" id="OGE43151.1"/>
    </source>
</evidence>
<accession>A0A1F5KR94</accession>
<dbReference type="EMBL" id="MFDM01000017">
    <property type="protein sequence ID" value="OGE43151.1"/>
    <property type="molecule type" value="Genomic_DNA"/>
</dbReference>
<name>A0A1F5KR94_9BACT</name>
<proteinExistence type="predicted"/>
<dbReference type="AlphaFoldDB" id="A0A1F5KR94"/>
<dbReference type="Proteomes" id="UP000178565">
    <property type="component" value="Unassembled WGS sequence"/>
</dbReference>
<sequence length="204" mass="22542">MPEPSPLDEVFGGILNDESLQVQVKQAQEQQAREQEAEWGKPIRRIGSAYFAMLSHPDDVLPDDLKSIAGGLGSATAIYKPNKETGLLPEKYKERYLEQILGHAEVFMKKDELEIGARMGKQFLYGFGNAALEARDINTALVILDKGGWLDDQYIGQSLQIEITEKVQTLDPKAKVEAAMTWKKIQEAKTSASGPILTIVPPTS</sequence>
<reference evidence="1 2" key="1">
    <citation type="journal article" date="2016" name="Nat. Commun.">
        <title>Thousands of microbial genomes shed light on interconnected biogeochemical processes in an aquifer system.</title>
        <authorList>
            <person name="Anantharaman K."/>
            <person name="Brown C.T."/>
            <person name="Hug L.A."/>
            <person name="Sharon I."/>
            <person name="Castelle C.J."/>
            <person name="Probst A.J."/>
            <person name="Thomas B.C."/>
            <person name="Singh A."/>
            <person name="Wilkins M.J."/>
            <person name="Karaoz U."/>
            <person name="Brodie E.L."/>
            <person name="Williams K.H."/>
            <person name="Hubbard S.S."/>
            <person name="Banfield J.F."/>
        </authorList>
    </citation>
    <scope>NUCLEOTIDE SEQUENCE [LARGE SCALE GENOMIC DNA]</scope>
</reference>
<organism evidence="1 2">
    <name type="scientific">Candidatus Daviesbacteria bacterium RIFCSPLOWO2_01_FULL_39_12</name>
    <dbReference type="NCBI Taxonomy" id="1797785"/>
    <lineage>
        <taxon>Bacteria</taxon>
        <taxon>Candidatus Daviesiibacteriota</taxon>
    </lineage>
</organism>
<evidence type="ECO:0000313" key="2">
    <source>
        <dbReference type="Proteomes" id="UP000178565"/>
    </source>
</evidence>
<gene>
    <name evidence="1" type="ORF">A3B45_01285</name>
</gene>
<protein>
    <submittedName>
        <fullName evidence="1">Uncharacterized protein</fullName>
    </submittedName>
</protein>
<dbReference type="STRING" id="1797785.A3B45_01285"/>
<comment type="caution">
    <text evidence="1">The sequence shown here is derived from an EMBL/GenBank/DDBJ whole genome shotgun (WGS) entry which is preliminary data.</text>
</comment>